<keyword evidence="5" id="KW-1003">Cell membrane</keyword>
<feature type="transmembrane region" description="Helical" evidence="5">
    <location>
        <begin position="115"/>
        <end position="132"/>
    </location>
</feature>
<dbReference type="InterPro" id="IPR010096">
    <property type="entry name" value="NADH-Q_OxRdtase_suN/2"/>
</dbReference>
<evidence type="ECO:0000313" key="9">
    <source>
        <dbReference type="Proteomes" id="UP000823964"/>
    </source>
</evidence>
<dbReference type="EMBL" id="DXFQ01000139">
    <property type="protein sequence ID" value="HIX20427.1"/>
    <property type="molecule type" value="Genomic_DNA"/>
</dbReference>
<feature type="transmembrane region" description="Helical" evidence="5">
    <location>
        <begin position="257"/>
        <end position="277"/>
    </location>
</feature>
<proteinExistence type="inferred from homology"/>
<comment type="subunit">
    <text evidence="5">NDH-1 is composed of 14 different subunits. Subunits NuoA, H, J, K, L, M, N constitute the membrane sector of the complex.</text>
</comment>
<comment type="caution">
    <text evidence="8">The sequence shown here is derived from an EMBL/GenBank/DDBJ whole genome shotgun (WGS) entry which is preliminary data.</text>
</comment>
<dbReference type="Proteomes" id="UP000823964">
    <property type="component" value="Unassembled WGS sequence"/>
</dbReference>
<comment type="function">
    <text evidence="5">NDH-1 shuttles electrons from NADH, via FMN and iron-sulfur (Fe-S) centers, to quinones in the respiratory chain. The immediate electron acceptor for the enzyme in this species is believed to be ubiquinone. Couples the redox reaction to proton translocation (for every two electrons transferred, four hydrogen ions are translocated across the cytoplasmic membrane), and thus conserves the redox energy in a proton gradient.</text>
</comment>
<reference evidence="8" key="2">
    <citation type="submission" date="2021-04" db="EMBL/GenBank/DDBJ databases">
        <authorList>
            <person name="Gilroy R."/>
        </authorList>
    </citation>
    <scope>NUCLEOTIDE SEQUENCE</scope>
    <source>
        <strain evidence="8">14975</strain>
    </source>
</reference>
<dbReference type="GO" id="GO:0005886">
    <property type="term" value="C:plasma membrane"/>
    <property type="evidence" value="ECO:0007669"/>
    <property type="project" value="UniProtKB-SubCell"/>
</dbReference>
<feature type="transmembrane region" description="Helical" evidence="5">
    <location>
        <begin position="437"/>
        <end position="458"/>
    </location>
</feature>
<feature type="transmembrane region" description="Helical" evidence="5">
    <location>
        <begin position="478"/>
        <end position="502"/>
    </location>
</feature>
<feature type="transmembrane region" description="Helical" evidence="5">
    <location>
        <begin position="396"/>
        <end position="417"/>
    </location>
</feature>
<evidence type="ECO:0000256" key="4">
    <source>
        <dbReference type="ARBA" id="ARBA00023136"/>
    </source>
</evidence>
<dbReference type="InterPro" id="IPR001750">
    <property type="entry name" value="ND/Mrp_TM"/>
</dbReference>
<protein>
    <recommendedName>
        <fullName evidence="5">NADH-quinone oxidoreductase subunit N</fullName>
        <ecNumber evidence="5">7.1.1.-</ecNumber>
    </recommendedName>
    <alternativeName>
        <fullName evidence="5">NADH dehydrogenase I subunit N</fullName>
    </alternativeName>
    <alternativeName>
        <fullName evidence="5">NDH-1 subunit N</fullName>
    </alternativeName>
</protein>
<feature type="transmembrane region" description="Helical" evidence="5">
    <location>
        <begin position="14"/>
        <end position="34"/>
    </location>
</feature>
<organism evidence="8 9">
    <name type="scientific">Candidatus Akkermansia intestinigallinarum</name>
    <dbReference type="NCBI Taxonomy" id="2838431"/>
    <lineage>
        <taxon>Bacteria</taxon>
        <taxon>Pseudomonadati</taxon>
        <taxon>Verrucomicrobiota</taxon>
        <taxon>Verrucomicrobiia</taxon>
        <taxon>Verrucomicrobiales</taxon>
        <taxon>Akkermansiaceae</taxon>
        <taxon>Akkermansia</taxon>
    </lineage>
</organism>
<feature type="domain" description="NADH:quinone oxidoreductase/Mrp antiporter transmembrane" evidence="7">
    <location>
        <begin position="135"/>
        <end position="428"/>
    </location>
</feature>
<keyword evidence="5" id="KW-0830">Ubiquinone</keyword>
<comment type="catalytic activity">
    <reaction evidence="5">
        <text>a quinone + NADH + 5 H(+)(in) = a quinol + NAD(+) + 4 H(+)(out)</text>
        <dbReference type="Rhea" id="RHEA:57888"/>
        <dbReference type="ChEBI" id="CHEBI:15378"/>
        <dbReference type="ChEBI" id="CHEBI:24646"/>
        <dbReference type="ChEBI" id="CHEBI:57540"/>
        <dbReference type="ChEBI" id="CHEBI:57945"/>
        <dbReference type="ChEBI" id="CHEBI:132124"/>
    </reaction>
</comment>
<dbReference type="PANTHER" id="PTHR22773">
    <property type="entry name" value="NADH DEHYDROGENASE"/>
    <property type="match status" value="1"/>
</dbReference>
<dbReference type="GO" id="GO:0042773">
    <property type="term" value="P:ATP synthesis coupled electron transport"/>
    <property type="evidence" value="ECO:0007669"/>
    <property type="project" value="InterPro"/>
</dbReference>
<evidence type="ECO:0000256" key="2">
    <source>
        <dbReference type="ARBA" id="ARBA00022692"/>
    </source>
</evidence>
<keyword evidence="4 5" id="KW-0472">Membrane</keyword>
<feature type="transmembrane region" description="Helical" evidence="5">
    <location>
        <begin position="353"/>
        <end position="375"/>
    </location>
</feature>
<feature type="transmembrane region" description="Helical" evidence="5">
    <location>
        <begin position="217"/>
        <end position="237"/>
    </location>
</feature>
<feature type="transmembrane region" description="Helical" evidence="5">
    <location>
        <begin position="41"/>
        <end position="61"/>
    </location>
</feature>
<keyword evidence="5" id="KW-0520">NAD</keyword>
<keyword evidence="3 5" id="KW-1133">Transmembrane helix</keyword>
<feature type="transmembrane region" description="Helical" evidence="5">
    <location>
        <begin position="73"/>
        <end position="94"/>
    </location>
</feature>
<feature type="transmembrane region" description="Helical" evidence="5">
    <location>
        <begin position="327"/>
        <end position="347"/>
    </location>
</feature>
<dbReference type="EC" id="7.1.1.-" evidence="5"/>
<feature type="transmembrane region" description="Helical" evidence="5">
    <location>
        <begin position="138"/>
        <end position="160"/>
    </location>
</feature>
<dbReference type="GO" id="GO:0048038">
    <property type="term" value="F:quinone binding"/>
    <property type="evidence" value="ECO:0007669"/>
    <property type="project" value="UniProtKB-KW"/>
</dbReference>
<dbReference type="AlphaFoldDB" id="A0A9D1VCG5"/>
<evidence type="ECO:0000256" key="1">
    <source>
        <dbReference type="ARBA" id="ARBA00004127"/>
    </source>
</evidence>
<keyword evidence="5" id="KW-1278">Translocase</keyword>
<name>A0A9D1VCG5_9BACT</name>
<dbReference type="GO" id="GO:0050136">
    <property type="term" value="F:NADH dehydrogenase (quinone) (non-electrogenic) activity"/>
    <property type="evidence" value="ECO:0007669"/>
    <property type="project" value="UniProtKB-UniRule"/>
</dbReference>
<gene>
    <name evidence="5" type="primary">nuoN</name>
    <name evidence="8" type="ORF">H9862_07495</name>
</gene>
<dbReference type="HAMAP" id="MF_00445">
    <property type="entry name" value="NDH1_NuoN_1"/>
    <property type="match status" value="1"/>
</dbReference>
<accession>A0A9D1VCG5</accession>
<evidence type="ECO:0000256" key="6">
    <source>
        <dbReference type="RuleBase" id="RU000320"/>
    </source>
</evidence>
<dbReference type="GO" id="GO:0008137">
    <property type="term" value="F:NADH dehydrogenase (ubiquinone) activity"/>
    <property type="evidence" value="ECO:0007669"/>
    <property type="project" value="InterPro"/>
</dbReference>
<evidence type="ECO:0000259" key="7">
    <source>
        <dbReference type="Pfam" id="PF00361"/>
    </source>
</evidence>
<dbReference type="GO" id="GO:0012505">
    <property type="term" value="C:endomembrane system"/>
    <property type="evidence" value="ECO:0007669"/>
    <property type="project" value="UniProtKB-SubCell"/>
</dbReference>
<dbReference type="Pfam" id="PF00361">
    <property type="entry name" value="Proton_antipo_M"/>
    <property type="match status" value="1"/>
</dbReference>
<feature type="transmembrane region" description="Helical" evidence="5">
    <location>
        <begin position="297"/>
        <end position="315"/>
    </location>
</feature>
<keyword evidence="5" id="KW-0874">Quinone</keyword>
<feature type="transmembrane region" description="Helical" evidence="5">
    <location>
        <begin position="172"/>
        <end position="192"/>
    </location>
</feature>
<keyword evidence="2 5" id="KW-0812">Transmembrane</keyword>
<keyword evidence="5" id="KW-0813">Transport</keyword>
<comment type="similarity">
    <text evidence="5">Belongs to the complex I subunit 2 family.</text>
</comment>
<evidence type="ECO:0000256" key="3">
    <source>
        <dbReference type="ARBA" id="ARBA00022989"/>
    </source>
</evidence>
<sequence length="508" mass="53877">MTEQITSMYSWWEFAPSIALVALAIILLMADTFLPKFPKRAYAVAGAVGCFCAAYACWVQASGQYGVSALHTWLPVLPLIACLGCIATGICLLLNIDYHRITCESVNGGQSEEGAGEFSILPLIAAAGICALCNARDIVMLFVGLETVTLSSYVLVGYYRRNQGSIEAGIKYLILGALSTGLLVFGAAWYFGMTGSLSIDINSYLNALSGGPTQAPIIYSGFIAALCFMLAAGLFKIGGAPLHTWIPDVYQGAPTPVSAFLGVASKAAGFAFLIIILQPLSDIAALQSTPEITTYPGGIAFGLAIVAIATLLIGNLGAIPQRNAKRLLGYSSIGQAGFILAFFQGGNCSDCGVLFYLAAYGLATLPAFCAIALVRSQRGSEEISAFRGLARTNPRLAFLITVCFASLAGVPLTFGFLAKLSAIFFICEPQSAIIADWLNWTLLGVMIVCAAAGFYYYFKIIRAMYWEKPLPGDEALKLPVVTGFIITLCAVALLIIGTLPVFNARLFI</sequence>
<reference evidence="8" key="1">
    <citation type="journal article" date="2021" name="PeerJ">
        <title>Extensive microbial diversity within the chicken gut microbiome revealed by metagenomics and culture.</title>
        <authorList>
            <person name="Gilroy R."/>
            <person name="Ravi A."/>
            <person name="Getino M."/>
            <person name="Pursley I."/>
            <person name="Horton D.L."/>
            <person name="Alikhan N.F."/>
            <person name="Baker D."/>
            <person name="Gharbi K."/>
            <person name="Hall N."/>
            <person name="Watson M."/>
            <person name="Adriaenssens E.M."/>
            <person name="Foster-Nyarko E."/>
            <person name="Jarju S."/>
            <person name="Secka A."/>
            <person name="Antonio M."/>
            <person name="Oren A."/>
            <person name="Chaudhuri R.R."/>
            <person name="La Ragione R."/>
            <person name="Hildebrand F."/>
            <person name="Pallen M.J."/>
        </authorList>
    </citation>
    <scope>NUCLEOTIDE SEQUENCE</scope>
    <source>
        <strain evidence="8">14975</strain>
    </source>
</reference>
<evidence type="ECO:0000256" key="5">
    <source>
        <dbReference type="HAMAP-Rule" id="MF_00445"/>
    </source>
</evidence>
<evidence type="ECO:0000313" key="8">
    <source>
        <dbReference type="EMBL" id="HIX20427.1"/>
    </source>
</evidence>
<comment type="subcellular location">
    <subcellularLocation>
        <location evidence="5">Cell membrane</location>
        <topology evidence="5">Multi-pass membrane protein</topology>
    </subcellularLocation>
    <subcellularLocation>
        <location evidence="1">Endomembrane system</location>
        <topology evidence="1">Multi-pass membrane protein</topology>
    </subcellularLocation>
    <subcellularLocation>
        <location evidence="6">Membrane</location>
        <topology evidence="6">Multi-pass membrane protein</topology>
    </subcellularLocation>
</comment>